<proteinExistence type="predicted"/>
<comment type="caution">
    <text evidence="1">The sequence shown here is derived from an EMBL/GenBank/DDBJ whole genome shotgun (WGS) entry which is preliminary data.</text>
</comment>
<keyword evidence="2" id="KW-1185">Reference proteome</keyword>
<dbReference type="EMBL" id="BAAAQD010000002">
    <property type="protein sequence ID" value="GAA1503741.1"/>
    <property type="molecule type" value="Genomic_DNA"/>
</dbReference>
<organism evidence="1 2">
    <name type="scientific">Dactylosporangium maewongense</name>
    <dbReference type="NCBI Taxonomy" id="634393"/>
    <lineage>
        <taxon>Bacteria</taxon>
        <taxon>Bacillati</taxon>
        <taxon>Actinomycetota</taxon>
        <taxon>Actinomycetes</taxon>
        <taxon>Micromonosporales</taxon>
        <taxon>Micromonosporaceae</taxon>
        <taxon>Dactylosporangium</taxon>
    </lineage>
</organism>
<protein>
    <submittedName>
        <fullName evidence="1">Uncharacterized protein</fullName>
    </submittedName>
</protein>
<name>A0ABN1ZSQ9_9ACTN</name>
<sequence>MRSKGQNWSVELRRKRLGDLQRGDLHLRSRRALEEVAVLGINEVRLRPSALALTPEAARQTDHDADSAIPSRPLIGRLIAPRGLAMRLYLTALYETQVRQRPGSAHTNDRPLWPPSSEDVGWIGLLAVTATVSVRGRSEMDNRLRQVKSAIERLVREGAAMLPAGTRPRDKFEHFLLRNDGGVQPGLPAENRYITPRRNEGVDIPIEFYTNNWVHCLTDSEIALWLSLRLLAKEHPTAYRESGIFMAESTRKRRFGLTRDAYEAHVALRRFGLIKGVNNESRKLAGRDEDLRKRGLVEPFRFVLEDRTLDDKATEVVDFALRWAFT</sequence>
<evidence type="ECO:0000313" key="1">
    <source>
        <dbReference type="EMBL" id="GAA1503741.1"/>
    </source>
</evidence>
<reference evidence="1 2" key="1">
    <citation type="journal article" date="2019" name="Int. J. Syst. Evol. Microbiol.">
        <title>The Global Catalogue of Microorganisms (GCM) 10K type strain sequencing project: providing services to taxonomists for standard genome sequencing and annotation.</title>
        <authorList>
            <consortium name="The Broad Institute Genomics Platform"/>
            <consortium name="The Broad Institute Genome Sequencing Center for Infectious Disease"/>
            <person name="Wu L."/>
            <person name="Ma J."/>
        </authorList>
    </citation>
    <scope>NUCLEOTIDE SEQUENCE [LARGE SCALE GENOMIC DNA]</scope>
    <source>
        <strain evidence="1 2">JCM 15933</strain>
    </source>
</reference>
<dbReference type="Proteomes" id="UP001501470">
    <property type="component" value="Unassembled WGS sequence"/>
</dbReference>
<gene>
    <name evidence="1" type="ORF">GCM10009827_016100</name>
</gene>
<evidence type="ECO:0000313" key="2">
    <source>
        <dbReference type="Proteomes" id="UP001501470"/>
    </source>
</evidence>
<accession>A0ABN1ZSQ9</accession>